<keyword evidence="3" id="KW-0067">ATP-binding</keyword>
<comment type="similarity">
    <text evidence="1">Belongs to the heat shock protein 70 family.</text>
</comment>
<keyword evidence="4" id="KW-0346">Stress response</keyword>
<dbReference type="InterPro" id="IPR013126">
    <property type="entry name" value="Hsp_70_fam"/>
</dbReference>
<dbReference type="Pfam" id="PF00012">
    <property type="entry name" value="HSP70"/>
    <property type="match status" value="1"/>
</dbReference>
<dbReference type="PROSITE" id="PS00329">
    <property type="entry name" value="HSP70_2"/>
    <property type="match status" value="1"/>
</dbReference>
<dbReference type="Proteomes" id="UP000263094">
    <property type="component" value="Unassembled WGS sequence"/>
</dbReference>
<dbReference type="InterPro" id="IPR018181">
    <property type="entry name" value="Heat_shock_70_CS"/>
</dbReference>
<comment type="caution">
    <text evidence="7">The sequence shown here is derived from an EMBL/GenBank/DDBJ whole genome shotgun (WGS) entry which is preliminary data.</text>
</comment>
<dbReference type="EMBL" id="QUAK01000054">
    <property type="protein sequence ID" value="RFU86836.1"/>
    <property type="molecule type" value="Genomic_DNA"/>
</dbReference>
<keyword evidence="2" id="KW-0547">Nucleotide-binding</keyword>
<feature type="compositionally biased region" description="Basic and acidic residues" evidence="6">
    <location>
        <begin position="62"/>
        <end position="75"/>
    </location>
</feature>
<feature type="region of interest" description="Disordered" evidence="6">
    <location>
        <begin position="887"/>
        <end position="906"/>
    </location>
</feature>
<dbReference type="Gene3D" id="3.90.640.10">
    <property type="entry name" value="Actin, Chain A, domain 4"/>
    <property type="match status" value="1"/>
</dbReference>
<dbReference type="Gene3D" id="3.30.420.40">
    <property type="match status" value="2"/>
</dbReference>
<dbReference type="InterPro" id="IPR043129">
    <property type="entry name" value="ATPase_NBD"/>
</dbReference>
<dbReference type="FunFam" id="3.30.420.40:FF:000028">
    <property type="entry name" value="heat shock 70 kDa protein-like"/>
    <property type="match status" value="1"/>
</dbReference>
<dbReference type="GO" id="GO:0005524">
    <property type="term" value="F:ATP binding"/>
    <property type="evidence" value="ECO:0007669"/>
    <property type="project" value="UniProtKB-KW"/>
</dbReference>
<evidence type="ECO:0000256" key="5">
    <source>
        <dbReference type="ARBA" id="ARBA00023186"/>
    </source>
</evidence>
<feature type="region of interest" description="Disordered" evidence="6">
    <location>
        <begin position="1"/>
        <end position="277"/>
    </location>
</feature>
<evidence type="ECO:0000256" key="3">
    <source>
        <dbReference type="ARBA" id="ARBA00022840"/>
    </source>
</evidence>
<feature type="compositionally biased region" description="Low complexity" evidence="6">
    <location>
        <begin position="117"/>
        <end position="133"/>
    </location>
</feature>
<feature type="compositionally biased region" description="Basic residues" evidence="6">
    <location>
        <begin position="201"/>
        <end position="227"/>
    </location>
</feature>
<gene>
    <name evidence="7" type="ORF">DY218_10200</name>
</gene>
<feature type="compositionally biased region" description="Basic and acidic residues" evidence="6">
    <location>
        <begin position="887"/>
        <end position="905"/>
    </location>
</feature>
<evidence type="ECO:0000256" key="6">
    <source>
        <dbReference type="SAM" id="MobiDB-lite"/>
    </source>
</evidence>
<dbReference type="GO" id="GO:0140662">
    <property type="term" value="F:ATP-dependent protein folding chaperone"/>
    <property type="evidence" value="ECO:0007669"/>
    <property type="project" value="InterPro"/>
</dbReference>
<evidence type="ECO:0000313" key="8">
    <source>
        <dbReference type="Proteomes" id="UP000263094"/>
    </source>
</evidence>
<reference evidence="7 8" key="1">
    <citation type="submission" date="2018-08" db="EMBL/GenBank/DDBJ databases">
        <title>Isolation, diversity and antifungal activity of Actinobacteria from wheat.</title>
        <authorList>
            <person name="Han C."/>
        </authorList>
    </citation>
    <scope>NUCLEOTIDE SEQUENCE [LARGE SCALE GENOMIC DNA]</scope>
    <source>
        <strain evidence="7 8">NEAU-YY421</strain>
    </source>
</reference>
<feature type="compositionally biased region" description="Low complexity" evidence="6">
    <location>
        <begin position="180"/>
        <end position="200"/>
    </location>
</feature>
<dbReference type="PROSITE" id="PS00297">
    <property type="entry name" value="HSP70_1"/>
    <property type="match status" value="1"/>
</dbReference>
<evidence type="ECO:0008006" key="9">
    <source>
        <dbReference type="Google" id="ProtNLM"/>
    </source>
</evidence>
<accession>A0A372M7C2</accession>
<dbReference type="PANTHER" id="PTHR19375">
    <property type="entry name" value="HEAT SHOCK PROTEIN 70KDA"/>
    <property type="match status" value="1"/>
</dbReference>
<evidence type="ECO:0000256" key="1">
    <source>
        <dbReference type="ARBA" id="ARBA00007381"/>
    </source>
</evidence>
<name>A0A372M7C2_9ACTN</name>
<keyword evidence="5" id="KW-0143">Chaperone</keyword>
<feature type="compositionally biased region" description="Basic and acidic residues" evidence="6">
    <location>
        <begin position="17"/>
        <end position="26"/>
    </location>
</feature>
<protein>
    <recommendedName>
        <fullName evidence="9">Hsp70 family protein</fullName>
    </recommendedName>
</protein>
<keyword evidence="8" id="KW-1185">Reference proteome</keyword>
<feature type="compositionally biased region" description="Basic residues" evidence="6">
    <location>
        <begin position="156"/>
        <end position="179"/>
    </location>
</feature>
<evidence type="ECO:0000256" key="4">
    <source>
        <dbReference type="ARBA" id="ARBA00023016"/>
    </source>
</evidence>
<feature type="compositionally biased region" description="Gly residues" evidence="6">
    <location>
        <begin position="136"/>
        <end position="152"/>
    </location>
</feature>
<dbReference type="PRINTS" id="PR00301">
    <property type="entry name" value="HEATSHOCK70"/>
</dbReference>
<feature type="compositionally biased region" description="Low complexity" evidence="6">
    <location>
        <begin position="84"/>
        <end position="94"/>
    </location>
</feature>
<sequence length="1148" mass="123452">MDRDPETMDRNPATTDRNPETTDRNPVRAQHRTPPTTARRNRSSWPAPRPSSAGSRSGRPGSRREGTEAERECTAHRIVRGRPRPAQAPSPAARAHPHRRTPPTPDHRARAPRTGRRTTAAPAARAPAPGLRRAGPRGGRGAGQGPGRGGAGAVRAARRGCRGRPARTARLPGPRRRARPLAGRRPPLRNCAPAGGSSARRSARTAVRRGGRPGRRGARTARRRHRRPGGEPHRTPRSAAARRQPGTPRPGPARSPRPGREPHHPQRGDGPMSLVVGIDLGTTNSCVAVPANAPVPDKERLIAEGRLRPVGEALVVVPPDGSPTVPSAVWVGPDGEVQVGLLAKHRARMQGAPPAMFFKRSMGTDQRFTAGHAELTPVEASTAVLRRLRAIAEDVLGTPVQRAVVTVPAYFETRSKNDTTKAGAAAGLEVVETLIEPVAAAVAHGGEHRTSAAPGDRPRTLLVYDLGGGTFDTSVVTDDPEEGFEHRAFGGDRYLGGYDFDRAVVSWMNDRLPAHDLAYDPDSPSDARSYAALLFLAEACKQELSRMPVTEIVSQYCEDRNGTPMNLHLPMRRTELEDLLRPHLETAADHCERTLRRAGLTPTDVDEIVMVGGSSRIPLAGALLRERFGREPVLLHPDLAIAAGAALKAAEATERGTYLELDRPEADGEVADISGRVLPGRLLPDPAGASVLLVSDDGTHRTEETAGPSGSFLFPDVPLTPGTENGFTVRLLAAGREIEARRVTVTSAGPATAPVTGDVLAHDFSVELADGLHRIVASGVRLPHRTGFRLQTATQGSYLSIRLYEGLMHIGSVEIADVPRSLPVGTDVEVSVTFEAGWTIEAAVAIPAIGAAATAVIDIPLRRIPAWDALRSAHRDAKQAWAELHDAPAPDAGHLEDPGSGRRSADGVTTLNRLLGETDALLTERQDRAKTHYKIMEAETLLQGLAQQQMWDRSLDPSPADFETALADARALIAELGRTDPPRAEQHRSELVDVETAARAARTERNRYAWHQACTRLERLRHGARTDLGGPESGPDADSFTADRIAGSLLAELEQLRRSVQEADEDSGHRHRTEADAFADRIADAVGDVVQQAAREDGPDTRRRLIGIYKERIEPLHAQIGHWLRGLGQAEGVQVVLPRTAPPGGETL</sequence>
<proteinExistence type="inferred from homology"/>
<feature type="compositionally biased region" description="Low complexity" evidence="6">
    <location>
        <begin position="43"/>
        <end position="60"/>
    </location>
</feature>
<evidence type="ECO:0000256" key="2">
    <source>
        <dbReference type="ARBA" id="ARBA00022741"/>
    </source>
</evidence>
<dbReference type="AlphaFoldDB" id="A0A372M7C2"/>
<dbReference type="SUPFAM" id="SSF53067">
    <property type="entry name" value="Actin-like ATPase domain"/>
    <property type="match status" value="2"/>
</dbReference>
<feature type="compositionally biased region" description="Basic and acidic residues" evidence="6">
    <location>
        <begin position="258"/>
        <end position="267"/>
    </location>
</feature>
<evidence type="ECO:0000313" key="7">
    <source>
        <dbReference type="EMBL" id="RFU86836.1"/>
    </source>
</evidence>
<organism evidence="7 8">
    <name type="scientific">Streptomyces triticagri</name>
    <dbReference type="NCBI Taxonomy" id="2293568"/>
    <lineage>
        <taxon>Bacteria</taxon>
        <taxon>Bacillati</taxon>
        <taxon>Actinomycetota</taxon>
        <taxon>Actinomycetes</taxon>
        <taxon>Kitasatosporales</taxon>
        <taxon>Streptomycetaceae</taxon>
        <taxon>Streptomyces</taxon>
    </lineage>
</organism>